<dbReference type="InterPro" id="IPR037143">
    <property type="entry name" value="4-PPantetheinyl_Trfase_dom_sf"/>
</dbReference>
<organism evidence="3 4">
    <name type="scientific">Ornithobacterium rhinotracheale</name>
    <dbReference type="NCBI Taxonomy" id="28251"/>
    <lineage>
        <taxon>Bacteria</taxon>
        <taxon>Pseudomonadati</taxon>
        <taxon>Bacteroidota</taxon>
        <taxon>Flavobacteriia</taxon>
        <taxon>Flavobacteriales</taxon>
        <taxon>Weeksellaceae</taxon>
        <taxon>Ornithobacterium</taxon>
    </lineage>
</organism>
<dbReference type="Proteomes" id="UP000287701">
    <property type="component" value="Chromosome"/>
</dbReference>
<reference evidence="3 4" key="1">
    <citation type="submission" date="2019-01" db="EMBL/GenBank/DDBJ databases">
        <title>Whole Genome of Ornithobacterium rhinotracheale FARPER-174b.</title>
        <authorList>
            <person name="Tataje-Lavanda L.A."/>
            <person name="Montalvan A."/>
            <person name="Montesinos R."/>
            <person name="Zimic M."/>
            <person name="Fernandez-Sanchez M."/>
            <person name="Fernandez-Diaz M."/>
        </authorList>
    </citation>
    <scope>NUCLEOTIDE SEQUENCE [LARGE SCALE GENOMIC DNA]</scope>
    <source>
        <strain evidence="3 4">FARPER-174b</strain>
    </source>
</reference>
<dbReference type="AlphaFoldDB" id="A0A3R5XTK1"/>
<dbReference type="GO" id="GO:0008897">
    <property type="term" value="F:holo-[acyl-carrier-protein] synthase activity"/>
    <property type="evidence" value="ECO:0007669"/>
    <property type="project" value="InterPro"/>
</dbReference>
<evidence type="ECO:0000313" key="4">
    <source>
        <dbReference type="Proteomes" id="UP000287701"/>
    </source>
</evidence>
<dbReference type="GO" id="GO:0000287">
    <property type="term" value="F:magnesium ion binding"/>
    <property type="evidence" value="ECO:0007669"/>
    <property type="project" value="InterPro"/>
</dbReference>
<evidence type="ECO:0000313" key="3">
    <source>
        <dbReference type="EMBL" id="QAR30146.1"/>
    </source>
</evidence>
<accession>A0A3R5XTK1</accession>
<dbReference type="SUPFAM" id="SSF56214">
    <property type="entry name" value="4'-phosphopantetheinyl transferase"/>
    <property type="match status" value="1"/>
</dbReference>
<proteinExistence type="predicted"/>
<protein>
    <submittedName>
        <fullName evidence="3">4'-phosphopantetheinyl transferase superfamily protein</fullName>
    </submittedName>
</protein>
<dbReference type="RefSeq" id="WP_128500653.1">
    <property type="nucleotide sequence ID" value="NZ_CP035107.1"/>
</dbReference>
<evidence type="ECO:0000256" key="1">
    <source>
        <dbReference type="ARBA" id="ARBA00022679"/>
    </source>
</evidence>
<feature type="domain" description="4'-phosphopantetheinyl transferase" evidence="2">
    <location>
        <begin position="100"/>
        <end position="190"/>
    </location>
</feature>
<keyword evidence="1 3" id="KW-0808">Transferase</keyword>
<evidence type="ECO:0000259" key="2">
    <source>
        <dbReference type="Pfam" id="PF01648"/>
    </source>
</evidence>
<dbReference type="OrthoDB" id="1190494at2"/>
<dbReference type="Pfam" id="PF01648">
    <property type="entry name" value="ACPS"/>
    <property type="match status" value="1"/>
</dbReference>
<dbReference type="Gene3D" id="3.90.470.20">
    <property type="entry name" value="4'-phosphopantetheinyl transferase domain"/>
    <property type="match status" value="1"/>
</dbReference>
<name>A0A3R5XTK1_ORNRH</name>
<dbReference type="InterPro" id="IPR008278">
    <property type="entry name" value="4-PPantetheinyl_Trfase_dom"/>
</dbReference>
<gene>
    <name evidence="3" type="ORF">EQP59_01605</name>
</gene>
<sequence length="208" mass="24767">MPVIDYVKEYDFEIITWDVFEKSEELIHQLNLPSEKVAKFKNFPEKQSREYLGLQACLHALNIRADVFYNKNGKPYLNSDKQISISHSHQKVSIAVGRKAIGLDIEKKRDNKVLNIESKFIRPDEGFWIPRNQDLADYLHIIWGIKEGLYKINGGNLWNFLNHYKVEPFELVANKPINCWIENQEKRDKYTAYFRRINDFYLIWVIEK</sequence>
<dbReference type="EMBL" id="CP035107">
    <property type="protein sequence ID" value="QAR30146.1"/>
    <property type="molecule type" value="Genomic_DNA"/>
</dbReference>